<reference evidence="1 2" key="1">
    <citation type="submission" date="2019-03" db="EMBL/GenBank/DDBJ databases">
        <title>First draft genome of Liparis tanakae, snailfish: a comprehensive survey of snailfish specific genes.</title>
        <authorList>
            <person name="Kim W."/>
            <person name="Song I."/>
            <person name="Jeong J.-H."/>
            <person name="Kim D."/>
            <person name="Kim S."/>
            <person name="Ryu S."/>
            <person name="Song J.Y."/>
            <person name="Lee S.K."/>
        </authorList>
    </citation>
    <scope>NUCLEOTIDE SEQUENCE [LARGE SCALE GENOMIC DNA]</scope>
    <source>
        <tissue evidence="1">Muscle</tissue>
    </source>
</reference>
<accession>A0A4Z2EIW6</accession>
<evidence type="ECO:0000313" key="2">
    <source>
        <dbReference type="Proteomes" id="UP000314294"/>
    </source>
</evidence>
<name>A0A4Z2EIW6_9TELE</name>
<organism evidence="1 2">
    <name type="scientific">Liparis tanakae</name>
    <name type="common">Tanaka's snailfish</name>
    <dbReference type="NCBI Taxonomy" id="230148"/>
    <lineage>
        <taxon>Eukaryota</taxon>
        <taxon>Metazoa</taxon>
        <taxon>Chordata</taxon>
        <taxon>Craniata</taxon>
        <taxon>Vertebrata</taxon>
        <taxon>Euteleostomi</taxon>
        <taxon>Actinopterygii</taxon>
        <taxon>Neopterygii</taxon>
        <taxon>Teleostei</taxon>
        <taxon>Neoteleostei</taxon>
        <taxon>Acanthomorphata</taxon>
        <taxon>Eupercaria</taxon>
        <taxon>Perciformes</taxon>
        <taxon>Cottioidei</taxon>
        <taxon>Cottales</taxon>
        <taxon>Liparidae</taxon>
        <taxon>Liparis</taxon>
    </lineage>
</organism>
<keyword evidence="2" id="KW-1185">Reference proteome</keyword>
<sequence length="80" mass="8562">MYESCGIIRNADLLLAYVVLLFAGDGIAADLSVLNAGQIPGKEKAGNMKPLSFLDPSELKKPNSQRGVTKVTCCAHKLTR</sequence>
<comment type="caution">
    <text evidence="1">The sequence shown here is derived from an EMBL/GenBank/DDBJ whole genome shotgun (WGS) entry which is preliminary data.</text>
</comment>
<evidence type="ECO:0000313" key="1">
    <source>
        <dbReference type="EMBL" id="TNN28749.1"/>
    </source>
</evidence>
<dbReference type="Proteomes" id="UP000314294">
    <property type="component" value="Unassembled WGS sequence"/>
</dbReference>
<protein>
    <submittedName>
        <fullName evidence="1">Uncharacterized protein</fullName>
    </submittedName>
</protein>
<proteinExistence type="predicted"/>
<dbReference type="AlphaFoldDB" id="A0A4Z2EIW6"/>
<dbReference type="EMBL" id="SRLO01006494">
    <property type="protein sequence ID" value="TNN28749.1"/>
    <property type="molecule type" value="Genomic_DNA"/>
</dbReference>
<gene>
    <name evidence="1" type="ORF">EYF80_061104</name>
</gene>